<evidence type="ECO:0000313" key="2">
    <source>
        <dbReference type="EMBL" id="PON60695.1"/>
    </source>
</evidence>
<evidence type="ECO:0000256" key="1">
    <source>
        <dbReference type="SAM" id="MobiDB-lite"/>
    </source>
</evidence>
<comment type="caution">
    <text evidence="2">The sequence shown here is derived from an EMBL/GenBank/DDBJ whole genome shotgun (WGS) entry which is preliminary data.</text>
</comment>
<keyword evidence="3" id="KW-1185">Reference proteome</keyword>
<organism evidence="2 3">
    <name type="scientific">Parasponia andersonii</name>
    <name type="common">Sponia andersonii</name>
    <dbReference type="NCBI Taxonomy" id="3476"/>
    <lineage>
        <taxon>Eukaryota</taxon>
        <taxon>Viridiplantae</taxon>
        <taxon>Streptophyta</taxon>
        <taxon>Embryophyta</taxon>
        <taxon>Tracheophyta</taxon>
        <taxon>Spermatophyta</taxon>
        <taxon>Magnoliopsida</taxon>
        <taxon>eudicotyledons</taxon>
        <taxon>Gunneridae</taxon>
        <taxon>Pentapetalae</taxon>
        <taxon>rosids</taxon>
        <taxon>fabids</taxon>
        <taxon>Rosales</taxon>
        <taxon>Cannabaceae</taxon>
        <taxon>Parasponia</taxon>
    </lineage>
</organism>
<dbReference type="EMBL" id="JXTB01000128">
    <property type="protein sequence ID" value="PON60695.1"/>
    <property type="molecule type" value="Genomic_DNA"/>
</dbReference>
<dbReference type="Proteomes" id="UP000237105">
    <property type="component" value="Unassembled WGS sequence"/>
</dbReference>
<feature type="compositionally biased region" description="Low complexity" evidence="1">
    <location>
        <begin position="12"/>
        <end position="27"/>
    </location>
</feature>
<feature type="region of interest" description="Disordered" evidence="1">
    <location>
        <begin position="1"/>
        <end position="27"/>
    </location>
</feature>
<sequence>MATEKNHAVPDSSSGSSPSPTRSPRGPVVLALRDRTRAVAHTDTVHLERLQAHLDGIVVVISGMDSKAGEYALSPTFSAIDV</sequence>
<gene>
    <name evidence="2" type="ORF">PanWU01x14_151130</name>
</gene>
<proteinExistence type="predicted"/>
<accession>A0A2P5CI84</accession>
<dbReference type="AlphaFoldDB" id="A0A2P5CI84"/>
<protein>
    <submittedName>
        <fullName evidence="2">Uncharacterized protein</fullName>
    </submittedName>
</protein>
<reference evidence="3" key="1">
    <citation type="submission" date="2016-06" db="EMBL/GenBank/DDBJ databases">
        <title>Parallel loss of symbiosis genes in relatives of nitrogen-fixing non-legume Parasponia.</title>
        <authorList>
            <person name="Van Velzen R."/>
            <person name="Holmer R."/>
            <person name="Bu F."/>
            <person name="Rutten L."/>
            <person name="Van Zeijl A."/>
            <person name="Liu W."/>
            <person name="Santuari L."/>
            <person name="Cao Q."/>
            <person name="Sharma T."/>
            <person name="Shen D."/>
            <person name="Roswanjaya Y."/>
            <person name="Wardhani T."/>
            <person name="Kalhor M.S."/>
            <person name="Jansen J."/>
            <person name="Van den Hoogen J."/>
            <person name="Gungor B."/>
            <person name="Hartog M."/>
            <person name="Hontelez J."/>
            <person name="Verver J."/>
            <person name="Yang W.-C."/>
            <person name="Schijlen E."/>
            <person name="Repin R."/>
            <person name="Schilthuizen M."/>
            <person name="Schranz E."/>
            <person name="Heidstra R."/>
            <person name="Miyata K."/>
            <person name="Fedorova E."/>
            <person name="Kohlen W."/>
            <person name="Bisseling T."/>
            <person name="Smit S."/>
            <person name="Geurts R."/>
        </authorList>
    </citation>
    <scope>NUCLEOTIDE SEQUENCE [LARGE SCALE GENOMIC DNA]</scope>
    <source>
        <strain evidence="3">cv. WU1-14</strain>
    </source>
</reference>
<name>A0A2P5CI84_PARAD</name>
<evidence type="ECO:0000313" key="3">
    <source>
        <dbReference type="Proteomes" id="UP000237105"/>
    </source>
</evidence>